<evidence type="ECO:0000259" key="1">
    <source>
        <dbReference type="Pfam" id="PF18818"/>
    </source>
</evidence>
<dbReference type="EMBL" id="PYMJ01000084">
    <property type="protein sequence ID" value="PSU41552.1"/>
    <property type="molecule type" value="Genomic_DNA"/>
</dbReference>
<evidence type="ECO:0000313" key="3">
    <source>
        <dbReference type="Proteomes" id="UP000240987"/>
    </source>
</evidence>
<comment type="caution">
    <text evidence="2">The sequence shown here is derived from an EMBL/GenBank/DDBJ whole genome shotgun (WGS) entry which is preliminary data.</text>
</comment>
<accession>A0A2T3J5R5</accession>
<sequence length="97" mass="10905">SSSDYYATAMHELTHWSGHKSRLDRDLKNSFGSKDYAFEELVAELGAAFCCADLGVFGKVQHEDYIAGWLKKLNDDKRFIFKAASLASKAHAFLLNE</sequence>
<organism evidence="2 3">
    <name type="scientific">Photobacterium frigidiphilum</name>
    <dbReference type="NCBI Taxonomy" id="264736"/>
    <lineage>
        <taxon>Bacteria</taxon>
        <taxon>Pseudomonadati</taxon>
        <taxon>Pseudomonadota</taxon>
        <taxon>Gammaproteobacteria</taxon>
        <taxon>Vibrionales</taxon>
        <taxon>Vibrionaceae</taxon>
        <taxon>Photobacterium</taxon>
    </lineage>
</organism>
<gene>
    <name evidence="2" type="ORF">C9J12_29615</name>
</gene>
<dbReference type="AlphaFoldDB" id="A0A2T3J5R5"/>
<evidence type="ECO:0000313" key="2">
    <source>
        <dbReference type="EMBL" id="PSU41552.1"/>
    </source>
</evidence>
<dbReference type="RefSeq" id="WP_265416172.1">
    <property type="nucleotide sequence ID" value="NZ_PYMJ01000084.1"/>
</dbReference>
<feature type="domain" description="Polyvalent protein metallopeptidase" evidence="1">
    <location>
        <begin position="2"/>
        <end position="85"/>
    </location>
</feature>
<feature type="non-terminal residue" evidence="2">
    <location>
        <position position="1"/>
    </location>
</feature>
<proteinExistence type="predicted"/>
<dbReference type="Proteomes" id="UP000240987">
    <property type="component" value="Unassembled WGS sequence"/>
</dbReference>
<dbReference type="InterPro" id="IPR041459">
    <property type="entry name" value="MPTase-PolyVal"/>
</dbReference>
<dbReference type="Pfam" id="PF18818">
    <property type="entry name" value="MPTase-PolyVal"/>
    <property type="match status" value="1"/>
</dbReference>
<keyword evidence="3" id="KW-1185">Reference proteome</keyword>
<name>A0A2T3J5R5_9GAMM</name>
<reference evidence="2 3" key="1">
    <citation type="submission" date="2018-01" db="EMBL/GenBank/DDBJ databases">
        <title>Whole genome sequencing of Histamine producing bacteria.</title>
        <authorList>
            <person name="Butler K."/>
        </authorList>
    </citation>
    <scope>NUCLEOTIDE SEQUENCE [LARGE SCALE GENOMIC DNA]</scope>
    <source>
        <strain evidence="2 3">JCM 12947</strain>
    </source>
</reference>
<protein>
    <submittedName>
        <fullName evidence="2">DNA primase</fullName>
    </submittedName>
</protein>